<evidence type="ECO:0000256" key="1">
    <source>
        <dbReference type="SAM" id="MobiDB-lite"/>
    </source>
</evidence>
<feature type="compositionally biased region" description="Low complexity" evidence="1">
    <location>
        <begin position="284"/>
        <end position="307"/>
    </location>
</feature>
<keyword evidence="2" id="KW-0472">Membrane</keyword>
<feature type="transmembrane region" description="Helical" evidence="2">
    <location>
        <begin position="97"/>
        <end position="117"/>
    </location>
</feature>
<dbReference type="InterPro" id="IPR032179">
    <property type="entry name" value="Cry22Aa_Ig-like"/>
</dbReference>
<dbReference type="Proteomes" id="UP001211987">
    <property type="component" value="Unassembled WGS sequence"/>
</dbReference>
<sequence length="361" mass="41118">MTKLEDLKHLAFSPLQMNVLRKAEKDGLNLEWLANTNLDYLQMEEIYLCLKYDVDPSSISDPDIPAESMRSLREHLFEMQGVYEDERIKINKQKTKLIILIVSFVLVLSSLIAVVYINRDYISLYFEDINLTLKADKVEIGMSKSFNPSDYIKEYDKRYDLTLPKNKKFEVPGEYTVIYKLSNKVKSIKKKLIVKVIDDIEPVLVLNKTNLTLEYGQNIDLKDYIEKAEDNIDGNLVEKVDYNQIDTSKPGNHVVTYSVKDKAGNHVSAEMSINIKEKPKVTEKSTNSNTENNVTTNKSNNSNNSKSGQENIPSQFDKFFSGNSIDVYNQANSYAEEIFSSGKVKGFSVNPTGEGFQVSFS</sequence>
<proteinExistence type="predicted"/>
<evidence type="ECO:0000256" key="2">
    <source>
        <dbReference type="SAM" id="Phobius"/>
    </source>
</evidence>
<protein>
    <submittedName>
        <fullName evidence="4">DUF5011 domain-containing protein</fullName>
    </submittedName>
</protein>
<keyword evidence="2" id="KW-1133">Transmembrane helix</keyword>
<comment type="caution">
    <text evidence="4">The sequence shown here is derived from an EMBL/GenBank/DDBJ whole genome shotgun (WGS) entry which is preliminary data.</text>
</comment>
<dbReference type="AlphaFoldDB" id="A0AB35INE6"/>
<accession>A0AB35INE6</accession>
<keyword evidence="2" id="KW-0812">Transmembrane</keyword>
<dbReference type="EMBL" id="JAQLKE010000032">
    <property type="protein sequence ID" value="MDB7085156.1"/>
    <property type="molecule type" value="Genomic_DNA"/>
</dbReference>
<gene>
    <name evidence="4" type="ORF">PM738_15215</name>
</gene>
<evidence type="ECO:0000313" key="5">
    <source>
        <dbReference type="Proteomes" id="UP001211987"/>
    </source>
</evidence>
<organism evidence="4 5">
    <name type="scientific">Thomasclavelia ramosa</name>
    <dbReference type="NCBI Taxonomy" id="1547"/>
    <lineage>
        <taxon>Bacteria</taxon>
        <taxon>Bacillati</taxon>
        <taxon>Bacillota</taxon>
        <taxon>Erysipelotrichia</taxon>
        <taxon>Erysipelotrichales</taxon>
        <taxon>Coprobacillaceae</taxon>
        <taxon>Thomasclavelia</taxon>
    </lineage>
</organism>
<dbReference type="InterPro" id="IPR013783">
    <property type="entry name" value="Ig-like_fold"/>
</dbReference>
<dbReference type="RefSeq" id="WP_195992282.1">
    <property type="nucleotide sequence ID" value="NZ_JADPBJ010000016.1"/>
</dbReference>
<feature type="domain" description="Pesticidal crystal protein Cry22Aa Ig-like" evidence="3">
    <location>
        <begin position="209"/>
        <end position="270"/>
    </location>
</feature>
<reference evidence="4" key="1">
    <citation type="submission" date="2023-01" db="EMBL/GenBank/DDBJ databases">
        <title>Human gut microbiome strain richness.</title>
        <authorList>
            <person name="Chen-Liaw A."/>
        </authorList>
    </citation>
    <scope>NUCLEOTIDE SEQUENCE</scope>
    <source>
        <strain evidence="4">1001217st2_G6_1001217B_191108</strain>
    </source>
</reference>
<name>A0AB35INE6_9FIRM</name>
<feature type="region of interest" description="Disordered" evidence="1">
    <location>
        <begin position="275"/>
        <end position="315"/>
    </location>
</feature>
<dbReference type="Gene3D" id="2.60.40.10">
    <property type="entry name" value="Immunoglobulins"/>
    <property type="match status" value="1"/>
</dbReference>
<evidence type="ECO:0000259" key="3">
    <source>
        <dbReference type="Pfam" id="PF16403"/>
    </source>
</evidence>
<evidence type="ECO:0000313" key="4">
    <source>
        <dbReference type="EMBL" id="MDB7085156.1"/>
    </source>
</evidence>
<dbReference type="Pfam" id="PF16403">
    <property type="entry name" value="Bact_surface_Ig-like"/>
    <property type="match status" value="1"/>
</dbReference>